<protein>
    <submittedName>
        <fullName evidence="2">Uncharacterized protein</fullName>
    </submittedName>
</protein>
<sequence length="229" mass="26667">MASSGIFYPFCNCATSNIASYFDAILLRSEIQDNQKEIAKIKSELEQCRTEFNRIVETIGRAHAEAISREDEEDIGDELIKLRVKPRAELVLLEAIHRLKLLDLKKQLEKEKLLKRRREIFSMRSPKPKVKVNKEYQEKLNEWKLLKNVSQNEINQLKKDKELYLTKSLEPSTDKDMKKVKFRTKVTKVNTHTKKKVAKNVEVQTEANHVESATQSETRINTLINTINV</sequence>
<dbReference type="EnsemblMetazoa" id="tetur14g00740.1">
    <property type="protein sequence ID" value="tetur14g00740.1"/>
    <property type="gene ID" value="tetur14g00740"/>
</dbReference>
<evidence type="ECO:0000256" key="1">
    <source>
        <dbReference type="SAM" id="Coils"/>
    </source>
</evidence>
<name>T1KL12_TETUR</name>
<accession>T1KL12</accession>
<feature type="coiled-coil region" evidence="1">
    <location>
        <begin position="133"/>
        <end position="160"/>
    </location>
</feature>
<proteinExistence type="predicted"/>
<dbReference type="EMBL" id="CAEY01000201">
    <property type="status" value="NOT_ANNOTATED_CDS"/>
    <property type="molecule type" value="Genomic_DNA"/>
</dbReference>
<reference evidence="3" key="1">
    <citation type="submission" date="2011-08" db="EMBL/GenBank/DDBJ databases">
        <authorList>
            <person name="Rombauts S."/>
        </authorList>
    </citation>
    <scope>NUCLEOTIDE SEQUENCE</scope>
    <source>
        <strain evidence="3">London</strain>
    </source>
</reference>
<keyword evidence="3" id="KW-1185">Reference proteome</keyword>
<dbReference type="HOGENOM" id="CLU_1211155_0_0_1"/>
<dbReference type="Proteomes" id="UP000015104">
    <property type="component" value="Unassembled WGS sequence"/>
</dbReference>
<keyword evidence="1" id="KW-0175">Coiled coil</keyword>
<organism evidence="2 3">
    <name type="scientific">Tetranychus urticae</name>
    <name type="common">Two-spotted spider mite</name>
    <dbReference type="NCBI Taxonomy" id="32264"/>
    <lineage>
        <taxon>Eukaryota</taxon>
        <taxon>Metazoa</taxon>
        <taxon>Ecdysozoa</taxon>
        <taxon>Arthropoda</taxon>
        <taxon>Chelicerata</taxon>
        <taxon>Arachnida</taxon>
        <taxon>Acari</taxon>
        <taxon>Acariformes</taxon>
        <taxon>Trombidiformes</taxon>
        <taxon>Prostigmata</taxon>
        <taxon>Eleutherengona</taxon>
        <taxon>Raphignathae</taxon>
        <taxon>Tetranychoidea</taxon>
        <taxon>Tetranychidae</taxon>
        <taxon>Tetranychus</taxon>
    </lineage>
</organism>
<reference evidence="2" key="2">
    <citation type="submission" date="2015-06" db="UniProtKB">
        <authorList>
            <consortium name="EnsemblMetazoa"/>
        </authorList>
    </citation>
    <scope>IDENTIFICATION</scope>
</reference>
<evidence type="ECO:0000313" key="3">
    <source>
        <dbReference type="Proteomes" id="UP000015104"/>
    </source>
</evidence>
<dbReference type="AlphaFoldDB" id="T1KL12"/>
<evidence type="ECO:0000313" key="2">
    <source>
        <dbReference type="EnsemblMetazoa" id="tetur14g00740.1"/>
    </source>
</evidence>